<protein>
    <submittedName>
        <fullName evidence="2">Uncharacterized protein</fullName>
    </submittedName>
</protein>
<comment type="caution">
    <text evidence="2">The sequence shown here is derived from an EMBL/GenBank/DDBJ whole genome shotgun (WGS) entry which is preliminary data.</text>
</comment>
<evidence type="ECO:0000256" key="1">
    <source>
        <dbReference type="SAM" id="MobiDB-lite"/>
    </source>
</evidence>
<dbReference type="AlphaFoldDB" id="A0AAV7TWM9"/>
<organism evidence="2 3">
    <name type="scientific">Pleurodeles waltl</name>
    <name type="common">Iberian ribbed newt</name>
    <dbReference type="NCBI Taxonomy" id="8319"/>
    <lineage>
        <taxon>Eukaryota</taxon>
        <taxon>Metazoa</taxon>
        <taxon>Chordata</taxon>
        <taxon>Craniata</taxon>
        <taxon>Vertebrata</taxon>
        <taxon>Euteleostomi</taxon>
        <taxon>Amphibia</taxon>
        <taxon>Batrachia</taxon>
        <taxon>Caudata</taxon>
        <taxon>Salamandroidea</taxon>
        <taxon>Salamandridae</taxon>
        <taxon>Pleurodelinae</taxon>
        <taxon>Pleurodeles</taxon>
    </lineage>
</organism>
<keyword evidence="3" id="KW-1185">Reference proteome</keyword>
<name>A0AAV7TWM9_PLEWA</name>
<feature type="region of interest" description="Disordered" evidence="1">
    <location>
        <begin position="211"/>
        <end position="243"/>
    </location>
</feature>
<feature type="region of interest" description="Disordered" evidence="1">
    <location>
        <begin position="111"/>
        <end position="150"/>
    </location>
</feature>
<evidence type="ECO:0000313" key="2">
    <source>
        <dbReference type="EMBL" id="KAJ1180883.1"/>
    </source>
</evidence>
<dbReference type="EMBL" id="JANPWB010000006">
    <property type="protein sequence ID" value="KAJ1180883.1"/>
    <property type="molecule type" value="Genomic_DNA"/>
</dbReference>
<accession>A0AAV7TWM9</accession>
<evidence type="ECO:0000313" key="3">
    <source>
        <dbReference type="Proteomes" id="UP001066276"/>
    </source>
</evidence>
<feature type="compositionally biased region" description="Polar residues" evidence="1">
    <location>
        <begin position="122"/>
        <end position="137"/>
    </location>
</feature>
<gene>
    <name evidence="2" type="ORF">NDU88_006096</name>
</gene>
<sequence>MEAGSESWCALTLERFSILMCMAWIFNVLARYCLIKAEGWFCTSTLDGWPTLLPKLLQRQKEEQWKTDKHCCGALDVHPLITVFLNSSEGSLCMADGTSSLPGVYRKELRGSKRGPARLTPPNGNRKSGLTAGNSTAGPLEHKGAFADSNPTWRAAQKDFLYRGRQKQNGDRDCLSGWRTCGEERRSRSGGCRARRTAAEWRVHPMRAIPLAEQRRNPPVSGGGGRAGGAAAPHPVTGQTRTR</sequence>
<proteinExistence type="predicted"/>
<reference evidence="2" key="1">
    <citation type="journal article" date="2022" name="bioRxiv">
        <title>Sequencing and chromosome-scale assembly of the giantPleurodeles waltlgenome.</title>
        <authorList>
            <person name="Brown T."/>
            <person name="Elewa A."/>
            <person name="Iarovenko S."/>
            <person name="Subramanian E."/>
            <person name="Araus A.J."/>
            <person name="Petzold A."/>
            <person name="Susuki M."/>
            <person name="Suzuki K.-i.T."/>
            <person name="Hayashi T."/>
            <person name="Toyoda A."/>
            <person name="Oliveira C."/>
            <person name="Osipova E."/>
            <person name="Leigh N.D."/>
            <person name="Simon A."/>
            <person name="Yun M.H."/>
        </authorList>
    </citation>
    <scope>NUCLEOTIDE SEQUENCE</scope>
    <source>
        <strain evidence="2">20211129_DDA</strain>
        <tissue evidence="2">Liver</tissue>
    </source>
</reference>
<dbReference type="Proteomes" id="UP001066276">
    <property type="component" value="Chromosome 3_2"/>
</dbReference>